<dbReference type="AlphaFoldDB" id="A0A1I2EJH3"/>
<accession>A0A1I2EJH3</accession>
<dbReference type="RefSeq" id="WP_091542449.1">
    <property type="nucleotide sequence ID" value="NZ_FONY01000010.1"/>
</dbReference>
<proteinExistence type="predicted"/>
<evidence type="ECO:0000313" key="2">
    <source>
        <dbReference type="Proteomes" id="UP000199513"/>
    </source>
</evidence>
<protein>
    <submittedName>
        <fullName evidence="1">Uncharacterized protein</fullName>
    </submittedName>
</protein>
<dbReference type="Proteomes" id="UP000199513">
    <property type="component" value="Unassembled WGS sequence"/>
</dbReference>
<name>A0A1I2EJH3_9BACT</name>
<sequence length="130" mass="15212">MSVFALNRNEIRCVQCKEFHKENYQVGICDFCFEKNNNYSTVVPSKNLYQEIDFYSPFPVDMKANGLILLWLSYYTPQKAIKMWHSILTLGKTEENNHLLSPQKIFERYAKAALPDVAEIHEVICCKVRV</sequence>
<organism evidence="1 2">
    <name type="scientific">Thermoflexibacter ruber</name>
    <dbReference type="NCBI Taxonomy" id="1003"/>
    <lineage>
        <taxon>Bacteria</taxon>
        <taxon>Pseudomonadati</taxon>
        <taxon>Bacteroidota</taxon>
        <taxon>Cytophagia</taxon>
        <taxon>Cytophagales</taxon>
        <taxon>Thermoflexibacteraceae</taxon>
        <taxon>Thermoflexibacter</taxon>
    </lineage>
</organism>
<gene>
    <name evidence="1" type="ORF">SAMN04488541_101036</name>
</gene>
<evidence type="ECO:0000313" key="1">
    <source>
        <dbReference type="EMBL" id="SFE92561.1"/>
    </source>
</evidence>
<dbReference type="EMBL" id="FONY01000010">
    <property type="protein sequence ID" value="SFE92561.1"/>
    <property type="molecule type" value="Genomic_DNA"/>
</dbReference>
<keyword evidence="2" id="KW-1185">Reference proteome</keyword>
<dbReference type="OrthoDB" id="975426at2"/>
<reference evidence="1 2" key="1">
    <citation type="submission" date="2016-10" db="EMBL/GenBank/DDBJ databases">
        <authorList>
            <person name="de Groot N.N."/>
        </authorList>
    </citation>
    <scope>NUCLEOTIDE SEQUENCE [LARGE SCALE GENOMIC DNA]</scope>
    <source>
        <strain>GEY</strain>
        <strain evidence="2">DSM 9560</strain>
    </source>
</reference>